<sequence length="88" mass="10031">MNRRDISHRAAFETNSLAHNKLLAERTDQVGREARAYLYEMEVNRQESDAKQRDAREMETLKLARRANMIAIISVVVAVLASIVAAFK</sequence>
<dbReference type="AlphaFoldDB" id="A0A3M6QZQ6"/>
<proteinExistence type="predicted"/>
<feature type="transmembrane region" description="Helical" evidence="1">
    <location>
        <begin position="67"/>
        <end position="87"/>
    </location>
</feature>
<dbReference type="Proteomes" id="UP000278006">
    <property type="component" value="Unassembled WGS sequence"/>
</dbReference>
<accession>A0A3M6QZQ6</accession>
<protein>
    <submittedName>
        <fullName evidence="2">Uncharacterized protein</fullName>
    </submittedName>
</protein>
<evidence type="ECO:0000313" key="2">
    <source>
        <dbReference type="EMBL" id="RMX08497.1"/>
    </source>
</evidence>
<reference evidence="2 3" key="1">
    <citation type="submission" date="2018-10" db="EMBL/GenBank/DDBJ databases">
        <title>Draft genome of Cortibacter populi DSM10536.</title>
        <authorList>
            <person name="Bernier A.-M."/>
            <person name="Bernard K."/>
        </authorList>
    </citation>
    <scope>NUCLEOTIDE SEQUENCE [LARGE SCALE GENOMIC DNA]</scope>
    <source>
        <strain evidence="2 3">DSM 105136</strain>
    </source>
</reference>
<keyword evidence="1" id="KW-1133">Transmembrane helix</keyword>
<dbReference type="EMBL" id="RDQO01000001">
    <property type="protein sequence ID" value="RMX08497.1"/>
    <property type="molecule type" value="Genomic_DNA"/>
</dbReference>
<keyword evidence="1" id="KW-0472">Membrane</keyword>
<name>A0A3M6QZQ6_9BURK</name>
<comment type="caution">
    <text evidence="2">The sequence shown here is derived from an EMBL/GenBank/DDBJ whole genome shotgun (WGS) entry which is preliminary data.</text>
</comment>
<organism evidence="2 3">
    <name type="scientific">Corticibacter populi</name>
    <dbReference type="NCBI Taxonomy" id="1550736"/>
    <lineage>
        <taxon>Bacteria</taxon>
        <taxon>Pseudomonadati</taxon>
        <taxon>Pseudomonadota</taxon>
        <taxon>Betaproteobacteria</taxon>
        <taxon>Burkholderiales</taxon>
        <taxon>Comamonadaceae</taxon>
        <taxon>Corticibacter</taxon>
    </lineage>
</organism>
<evidence type="ECO:0000256" key="1">
    <source>
        <dbReference type="SAM" id="Phobius"/>
    </source>
</evidence>
<keyword evidence="3" id="KW-1185">Reference proteome</keyword>
<evidence type="ECO:0000313" key="3">
    <source>
        <dbReference type="Proteomes" id="UP000278006"/>
    </source>
</evidence>
<gene>
    <name evidence="2" type="ORF">D8I35_05315</name>
</gene>
<keyword evidence="1" id="KW-0812">Transmembrane</keyword>